<reference evidence="8 9" key="1">
    <citation type="submission" date="2024-10" db="EMBL/GenBank/DDBJ databases">
        <authorList>
            <person name="Kim D."/>
        </authorList>
    </citation>
    <scope>NUCLEOTIDE SEQUENCE [LARGE SCALE GENOMIC DNA]</scope>
    <source>
        <strain evidence="8">BH-2024</strain>
    </source>
</reference>
<comment type="caution">
    <text evidence="8">The sequence shown here is derived from an EMBL/GenBank/DDBJ whole genome shotgun (WGS) entry which is preliminary data.</text>
</comment>
<evidence type="ECO:0000256" key="2">
    <source>
        <dbReference type="ARBA" id="ARBA00022692"/>
    </source>
</evidence>
<feature type="transmembrane region" description="Helical" evidence="6">
    <location>
        <begin position="601"/>
        <end position="622"/>
    </location>
</feature>
<dbReference type="GO" id="GO:0016020">
    <property type="term" value="C:membrane"/>
    <property type="evidence" value="ECO:0007669"/>
    <property type="project" value="UniProtKB-SubCell"/>
</dbReference>
<evidence type="ECO:0000256" key="6">
    <source>
        <dbReference type="SAM" id="Phobius"/>
    </source>
</evidence>
<name>A0ABD2LC89_9BILA</name>
<dbReference type="InterPro" id="IPR012858">
    <property type="entry name" value="DC_STAMP-like"/>
</dbReference>
<evidence type="ECO:0000256" key="4">
    <source>
        <dbReference type="ARBA" id="ARBA00023136"/>
    </source>
</evidence>
<feature type="transmembrane region" description="Helical" evidence="6">
    <location>
        <begin position="505"/>
        <end position="530"/>
    </location>
</feature>
<dbReference type="EMBL" id="JBICBT010000463">
    <property type="protein sequence ID" value="KAL3112835.1"/>
    <property type="molecule type" value="Genomic_DNA"/>
</dbReference>
<feature type="domain" description="Dendritic cell-specific transmembrane protein-like" evidence="7">
    <location>
        <begin position="455"/>
        <end position="646"/>
    </location>
</feature>
<feature type="transmembrane region" description="Helical" evidence="6">
    <location>
        <begin position="421"/>
        <end position="445"/>
    </location>
</feature>
<evidence type="ECO:0000259" key="7">
    <source>
        <dbReference type="Pfam" id="PF07782"/>
    </source>
</evidence>
<keyword evidence="4 6" id="KW-0472">Membrane</keyword>
<dbReference type="PANTHER" id="PTHR21041">
    <property type="entry name" value="DENDRITIC CELL-SPECIFIC TRANSMEMBRANE PROTEIN"/>
    <property type="match status" value="1"/>
</dbReference>
<protein>
    <recommendedName>
        <fullName evidence="7">Dendritic cell-specific transmembrane protein-like domain-containing protein</fullName>
    </recommendedName>
</protein>
<keyword evidence="3 6" id="KW-1133">Transmembrane helix</keyword>
<evidence type="ECO:0000256" key="1">
    <source>
        <dbReference type="ARBA" id="ARBA00004141"/>
    </source>
</evidence>
<dbReference type="InterPro" id="IPR051856">
    <property type="entry name" value="CSR-E3_Ligase_Protein"/>
</dbReference>
<dbReference type="AlphaFoldDB" id="A0ABD2LC89"/>
<feature type="compositionally biased region" description="Basic residues" evidence="5">
    <location>
        <begin position="779"/>
        <end position="794"/>
    </location>
</feature>
<gene>
    <name evidence="8" type="ORF">niasHT_019161</name>
</gene>
<dbReference type="Pfam" id="PF26039">
    <property type="entry name" value="Dcst2"/>
    <property type="match status" value="1"/>
</dbReference>
<feature type="transmembrane region" description="Helical" evidence="6">
    <location>
        <begin position="104"/>
        <end position="127"/>
    </location>
</feature>
<proteinExistence type="predicted"/>
<organism evidence="8 9">
    <name type="scientific">Heterodera trifolii</name>
    <dbReference type="NCBI Taxonomy" id="157864"/>
    <lineage>
        <taxon>Eukaryota</taxon>
        <taxon>Metazoa</taxon>
        <taxon>Ecdysozoa</taxon>
        <taxon>Nematoda</taxon>
        <taxon>Chromadorea</taxon>
        <taxon>Rhabditida</taxon>
        <taxon>Tylenchina</taxon>
        <taxon>Tylenchomorpha</taxon>
        <taxon>Tylenchoidea</taxon>
        <taxon>Heteroderidae</taxon>
        <taxon>Heteroderinae</taxon>
        <taxon>Heterodera</taxon>
    </lineage>
</organism>
<feature type="region of interest" description="Disordered" evidence="5">
    <location>
        <begin position="779"/>
        <end position="799"/>
    </location>
</feature>
<comment type="subcellular location">
    <subcellularLocation>
        <location evidence="1">Membrane</location>
        <topology evidence="1">Multi-pass membrane protein</topology>
    </subcellularLocation>
</comment>
<evidence type="ECO:0000313" key="9">
    <source>
        <dbReference type="Proteomes" id="UP001620626"/>
    </source>
</evidence>
<evidence type="ECO:0000256" key="5">
    <source>
        <dbReference type="SAM" id="MobiDB-lite"/>
    </source>
</evidence>
<feature type="transmembrane region" description="Helical" evidence="6">
    <location>
        <begin position="139"/>
        <end position="161"/>
    </location>
</feature>
<accession>A0ABD2LC89</accession>
<evidence type="ECO:0000256" key="3">
    <source>
        <dbReference type="ARBA" id="ARBA00022989"/>
    </source>
</evidence>
<dbReference type="PANTHER" id="PTHR21041:SF9">
    <property type="entry name" value="DENDRITIC CELL-SPECIFIC TRANSMEMBRANE PROTEIN-LIKE DOMAIN-CONTAINING PROTEIN"/>
    <property type="match status" value="1"/>
</dbReference>
<evidence type="ECO:0000313" key="8">
    <source>
        <dbReference type="EMBL" id="KAL3112835.1"/>
    </source>
</evidence>
<sequence>MTTALLWDFYMEKREALASIQKFDYDTNKLGIRLGLVSTSDVAMDEDSDGDDGRPTERGAFARIRATAQRWKRRICTRRGREQLKAQLKRLKDRRPKDKRMRTFLFLFGLFMLMQVLGTLYYFIIALKYPNFAKSTGTYVGIVVHSILFLLIAFRPLRFLLFVALPKLMTGKLRNIIVLMMLIWGFQYPAQNATGNIETVIEGVACVAFHIKEAAQEMKDLANTHLYKEPLEKMREFMREQSKPFDGIRQTLRQMDESLTKMLAWQRALTSRIKGLMTNCTDIAQLPFRACVGWLSERHTDCLNRFLEFLCMPIDWAKHLCYITKMLQFHCIWPSKVKGAVKEGVGYFVKGAKQKIADYARETFMYDMYNKTVEHGKLTFETLDIVVDHEQNLTGGFAMEKDRVQIELKEQIKGFNNLMDAIVLLLNILMIFFAIWPFLSAFLYIRAFMRSDKADNRFIGKDFIKIDEARALTNQPTVLPLMQKERKHYLRITSMRMTRRENISWWIQNIFLGYSLVPVVVFVAIDVFIYRVIKRAFVFFHGNTTVFPTPSIYKVKVSGDGFLNQLLAGILRTFEPISDSDRRDRMWRTCFKEPSRPNYELFQICIILYLFCILLITAGIYLSRVRHLVALHYLPERAHPRAMHLYNKIMANREDMMELMVRVKKKDEDIGEQERQMILKGLAVLTEEKLRCHRCSRIDLSVAEASKIRLCPNCNAIYCIDCFTIRKNCMRKECRAPLQALTEDIDFYVDSSCEEDDDDTSSSNRRLLLKLNLRNRRRRRNRGRREKPKRRRQTAKQFDDMIIF</sequence>
<keyword evidence="2 6" id="KW-0812">Transmembrane</keyword>
<dbReference type="Proteomes" id="UP001620626">
    <property type="component" value="Unassembled WGS sequence"/>
</dbReference>
<dbReference type="Pfam" id="PF07782">
    <property type="entry name" value="DC_STAMP"/>
    <property type="match status" value="1"/>
</dbReference>
<keyword evidence="9" id="KW-1185">Reference proteome</keyword>